<keyword evidence="11" id="KW-0699">rRNA-binding</keyword>
<keyword evidence="15" id="KW-0694">RNA-binding</keyword>
<evidence type="ECO:0000256" key="5">
    <source>
        <dbReference type="ARBA" id="ARBA00022490"/>
    </source>
</evidence>
<evidence type="ECO:0000313" key="17">
    <source>
        <dbReference type="EMBL" id="KAA0891404.1"/>
    </source>
</evidence>
<dbReference type="InterPro" id="IPR004659">
    <property type="entry name" value="RNase_E/G"/>
</dbReference>
<evidence type="ECO:0000313" key="18">
    <source>
        <dbReference type="Proteomes" id="UP000324298"/>
    </source>
</evidence>
<evidence type="ECO:0000256" key="3">
    <source>
        <dbReference type="ARBA" id="ARBA00005663"/>
    </source>
</evidence>
<dbReference type="InterPro" id="IPR012340">
    <property type="entry name" value="NA-bd_OB-fold"/>
</dbReference>
<protein>
    <recommendedName>
        <fullName evidence="4">Ribonuclease G</fullName>
    </recommendedName>
</protein>
<dbReference type="SMART" id="SM00316">
    <property type="entry name" value="S1"/>
    <property type="match status" value="1"/>
</dbReference>
<evidence type="ECO:0000259" key="16">
    <source>
        <dbReference type="SMART" id="SM00316"/>
    </source>
</evidence>
<evidence type="ECO:0000256" key="1">
    <source>
        <dbReference type="ARBA" id="ARBA00001946"/>
    </source>
</evidence>
<dbReference type="RefSeq" id="WP_149307766.1">
    <property type="nucleotide sequence ID" value="NZ_SRSD01000006.1"/>
</dbReference>
<dbReference type="InterPro" id="IPR048583">
    <property type="entry name" value="RNase_E_G_thioredoxin-like"/>
</dbReference>
<name>A0A5A9XEV9_9BACT</name>
<dbReference type="GO" id="GO:0004540">
    <property type="term" value="F:RNA nuclease activity"/>
    <property type="evidence" value="ECO:0007669"/>
    <property type="project" value="InterPro"/>
</dbReference>
<keyword evidence="6" id="KW-0698">rRNA processing</keyword>
<evidence type="ECO:0000256" key="12">
    <source>
        <dbReference type="ARBA" id="ARBA00022759"/>
    </source>
</evidence>
<dbReference type="GO" id="GO:0005737">
    <property type="term" value="C:cytoplasm"/>
    <property type="evidence" value="ECO:0007669"/>
    <property type="project" value="UniProtKB-SubCell"/>
</dbReference>
<feature type="domain" description="S1 motif" evidence="16">
    <location>
        <begin position="37"/>
        <end position="140"/>
    </location>
</feature>
<keyword evidence="9" id="KW-0540">Nuclease</keyword>
<dbReference type="PANTHER" id="PTHR30001">
    <property type="entry name" value="RIBONUCLEASE"/>
    <property type="match status" value="1"/>
</dbReference>
<dbReference type="AlphaFoldDB" id="A0A5A9XEV9"/>
<evidence type="ECO:0000256" key="6">
    <source>
        <dbReference type="ARBA" id="ARBA00022552"/>
    </source>
</evidence>
<dbReference type="Pfam" id="PF20833">
    <property type="entry name" value="RNase_E_G_Thio"/>
    <property type="match status" value="1"/>
</dbReference>
<evidence type="ECO:0000256" key="7">
    <source>
        <dbReference type="ARBA" id="ARBA00022555"/>
    </source>
</evidence>
<evidence type="ECO:0000256" key="14">
    <source>
        <dbReference type="ARBA" id="ARBA00022842"/>
    </source>
</evidence>
<dbReference type="EMBL" id="SRSD01000006">
    <property type="protein sequence ID" value="KAA0891404.1"/>
    <property type="molecule type" value="Genomic_DNA"/>
</dbReference>
<comment type="cofactor">
    <cofactor evidence="1">
        <name>Mg(2+)</name>
        <dbReference type="ChEBI" id="CHEBI:18420"/>
    </cofactor>
</comment>
<dbReference type="PANTHER" id="PTHR30001:SF0">
    <property type="entry name" value="RIBONUCLEASE G"/>
    <property type="match status" value="1"/>
</dbReference>
<comment type="caution">
    <text evidence="17">The sequence shown here is derived from an EMBL/GenBank/DDBJ whole genome shotgun (WGS) entry which is preliminary data.</text>
</comment>
<dbReference type="InterPro" id="IPR019307">
    <property type="entry name" value="RNA-bd_AU-1/RNase_E/G"/>
</dbReference>
<dbReference type="Gene3D" id="3.40.1260.20">
    <property type="entry name" value="Ribonuclease E, catalytic domain"/>
    <property type="match status" value="1"/>
</dbReference>
<gene>
    <name evidence="17" type="ORF">ET418_11525</name>
</gene>
<dbReference type="GO" id="GO:0006364">
    <property type="term" value="P:rRNA processing"/>
    <property type="evidence" value="ECO:0007669"/>
    <property type="project" value="UniProtKB-KW"/>
</dbReference>
<keyword evidence="14" id="KW-0460">Magnesium</keyword>
<evidence type="ECO:0000256" key="11">
    <source>
        <dbReference type="ARBA" id="ARBA00022730"/>
    </source>
</evidence>
<keyword evidence="5" id="KW-0963">Cytoplasm</keyword>
<sequence length="507" mass="57929">MGAELVINAASHETRIALIENGTIAELYIERSRERGIVGNIYKGRVIRVLPGMQAAFVDIGLEKAAFLYVADVFDAIEEYESLLDEGKKEHEPNVEQSESAHPDYKPLHPIEELLQEGQELLVQISKEPIGTKGARITSHISLPGRHLVYMPTVDHVGISRRIEDEAERERLREIVDRLKQSGSGYIVRTVSEGKSEEDLLSDMQYLSTLWGEIAKRREKAAAPSLVHSDLDVVQKVVRDIVTEQVDRIIVDSKPDFDRIVQFISTFMPKMKYSIELYDDEEPIFDHFGLEVEISRALGRKVWLKSGGYIIIEQTEALTAVDVNTGRFVGKHNLEDTILKTNLEAVKEISYQLRLRNIGGIIIIDFIDMEKEVNRDKVFTALEEALKGDKSKSNILKISELGLVEMTRKRVRESIGRMMCEPCPYCEGRGYIKSKITVCHEIFRELRREMLDIKGTKATVSVHPQVADLLYDEERRGLEELEKRFKKRITVRAKPGFHQEQFEILIN</sequence>
<keyword evidence="10" id="KW-0479">Metal-binding</keyword>
<dbReference type="GO" id="GO:0004519">
    <property type="term" value="F:endonuclease activity"/>
    <property type="evidence" value="ECO:0007669"/>
    <property type="project" value="UniProtKB-KW"/>
</dbReference>
<dbReference type="Pfam" id="PF10150">
    <property type="entry name" value="RNase_E_G"/>
    <property type="match status" value="1"/>
</dbReference>
<accession>A0A5A9XEV9</accession>
<dbReference type="GO" id="GO:0008033">
    <property type="term" value="P:tRNA processing"/>
    <property type="evidence" value="ECO:0007669"/>
    <property type="project" value="UniProtKB-KW"/>
</dbReference>
<dbReference type="GO" id="GO:0019843">
    <property type="term" value="F:rRNA binding"/>
    <property type="evidence" value="ECO:0007669"/>
    <property type="project" value="UniProtKB-KW"/>
</dbReference>
<evidence type="ECO:0000256" key="9">
    <source>
        <dbReference type="ARBA" id="ARBA00022722"/>
    </source>
</evidence>
<keyword evidence="13" id="KW-0378">Hydrolase</keyword>
<keyword evidence="7" id="KW-0820">tRNA-binding</keyword>
<dbReference type="NCBIfam" id="TIGR00757">
    <property type="entry name" value="RNaseEG"/>
    <property type="match status" value="1"/>
</dbReference>
<keyword evidence="12" id="KW-0255">Endonuclease</keyword>
<evidence type="ECO:0000256" key="4">
    <source>
        <dbReference type="ARBA" id="ARBA00017719"/>
    </source>
</evidence>
<comment type="similarity">
    <text evidence="3">Belongs to the RNase E/G family. RNase G subfamily.</text>
</comment>
<dbReference type="CDD" id="cd04453">
    <property type="entry name" value="S1_RNase_E"/>
    <property type="match status" value="1"/>
</dbReference>
<evidence type="ECO:0000256" key="15">
    <source>
        <dbReference type="ARBA" id="ARBA00022884"/>
    </source>
</evidence>
<keyword evidence="18" id="KW-1185">Reference proteome</keyword>
<organism evidence="17 18">
    <name type="scientific">Oryzomonas rubra</name>
    <dbReference type="NCBI Taxonomy" id="2509454"/>
    <lineage>
        <taxon>Bacteria</taxon>
        <taxon>Pseudomonadati</taxon>
        <taxon>Thermodesulfobacteriota</taxon>
        <taxon>Desulfuromonadia</taxon>
        <taxon>Geobacterales</taxon>
        <taxon>Geobacteraceae</taxon>
        <taxon>Oryzomonas</taxon>
    </lineage>
</organism>
<dbReference type="Gene3D" id="2.40.50.140">
    <property type="entry name" value="Nucleic acid-binding proteins"/>
    <property type="match status" value="1"/>
</dbReference>
<evidence type="ECO:0000256" key="8">
    <source>
        <dbReference type="ARBA" id="ARBA00022694"/>
    </source>
</evidence>
<dbReference type="InterPro" id="IPR003029">
    <property type="entry name" value="S1_domain"/>
</dbReference>
<reference evidence="17 18" key="1">
    <citation type="submission" date="2019-04" db="EMBL/GenBank/DDBJ databases">
        <title>Geobacter ruber sp. nov., ferric-reducing bacteria isolated from paddy soil.</title>
        <authorList>
            <person name="Xu Z."/>
            <person name="Masuda Y."/>
            <person name="Itoh H."/>
            <person name="Senoo K."/>
        </authorList>
    </citation>
    <scope>NUCLEOTIDE SEQUENCE [LARGE SCALE GENOMIC DNA]</scope>
    <source>
        <strain evidence="17 18">Red88</strain>
    </source>
</reference>
<proteinExistence type="inferred from homology"/>
<keyword evidence="8" id="KW-0819">tRNA processing</keyword>
<dbReference type="Proteomes" id="UP000324298">
    <property type="component" value="Unassembled WGS sequence"/>
</dbReference>
<dbReference type="GO" id="GO:0046872">
    <property type="term" value="F:metal ion binding"/>
    <property type="evidence" value="ECO:0007669"/>
    <property type="project" value="UniProtKB-KW"/>
</dbReference>
<evidence type="ECO:0000256" key="2">
    <source>
        <dbReference type="ARBA" id="ARBA00004496"/>
    </source>
</evidence>
<dbReference type="GO" id="GO:0016787">
    <property type="term" value="F:hydrolase activity"/>
    <property type="evidence" value="ECO:0007669"/>
    <property type="project" value="UniProtKB-KW"/>
</dbReference>
<dbReference type="SUPFAM" id="SSF50249">
    <property type="entry name" value="Nucleic acid-binding proteins"/>
    <property type="match status" value="1"/>
</dbReference>
<evidence type="ECO:0000256" key="13">
    <source>
        <dbReference type="ARBA" id="ARBA00022801"/>
    </source>
</evidence>
<dbReference type="FunFam" id="3.40.1260.20:FF:000007">
    <property type="entry name" value="Ribonuclease G"/>
    <property type="match status" value="1"/>
</dbReference>
<comment type="subcellular location">
    <subcellularLocation>
        <location evidence="2">Cytoplasm</location>
    </subcellularLocation>
</comment>
<evidence type="ECO:0000256" key="10">
    <source>
        <dbReference type="ARBA" id="ARBA00022723"/>
    </source>
</evidence>
<dbReference type="OrthoDB" id="9804278at2"/>
<dbReference type="GO" id="GO:0000049">
    <property type="term" value="F:tRNA binding"/>
    <property type="evidence" value="ECO:0007669"/>
    <property type="project" value="UniProtKB-KW"/>
</dbReference>